<dbReference type="CDD" id="cd19071">
    <property type="entry name" value="AKR_AKR1-5-like"/>
    <property type="match status" value="1"/>
</dbReference>
<dbReference type="Pfam" id="PF00248">
    <property type="entry name" value="Aldo_ket_red"/>
    <property type="match status" value="1"/>
</dbReference>
<protein>
    <submittedName>
        <fullName evidence="7">Similar to 2,5-diketo-D-gluconic acid reductase</fullName>
    </submittedName>
</protein>
<evidence type="ECO:0000313" key="7">
    <source>
        <dbReference type="EMBL" id="CBX97165.1"/>
    </source>
</evidence>
<evidence type="ECO:0000256" key="5">
    <source>
        <dbReference type="PIRSR" id="PIRSR000097-3"/>
    </source>
</evidence>
<gene>
    <name evidence="7" type="ORF">LEMA_P102960.1</name>
</gene>
<dbReference type="Proteomes" id="UP000002668">
    <property type="component" value="Genome"/>
</dbReference>
<dbReference type="PANTHER" id="PTHR43827:SF13">
    <property type="entry name" value="ALDO_KETO REDUCTASE FAMILY PROTEIN"/>
    <property type="match status" value="1"/>
</dbReference>
<dbReference type="InterPro" id="IPR036812">
    <property type="entry name" value="NAD(P)_OxRdtase_dom_sf"/>
</dbReference>
<dbReference type="Gene3D" id="3.20.20.100">
    <property type="entry name" value="NADP-dependent oxidoreductase domain"/>
    <property type="match status" value="1"/>
</dbReference>
<dbReference type="AlphaFoldDB" id="E4ZZP9"/>
<dbReference type="FunFam" id="3.20.20.100:FF:000015">
    <property type="entry name" value="Oxidoreductase, aldo/keto reductase family"/>
    <property type="match status" value="1"/>
</dbReference>
<dbReference type="PROSITE" id="PS00062">
    <property type="entry name" value="ALDOKETO_REDUCTASE_2"/>
    <property type="match status" value="1"/>
</dbReference>
<comment type="similarity">
    <text evidence="1">Belongs to the aldo/keto reductase family.</text>
</comment>
<reference evidence="8" key="1">
    <citation type="journal article" date="2011" name="Nat. Commun.">
        <title>Effector diversification within compartments of the Leptosphaeria maculans genome affected by Repeat-Induced Point mutations.</title>
        <authorList>
            <person name="Rouxel T."/>
            <person name="Grandaubert J."/>
            <person name="Hane J.K."/>
            <person name="Hoede C."/>
            <person name="van de Wouw A.P."/>
            <person name="Couloux A."/>
            <person name="Dominguez V."/>
            <person name="Anthouard V."/>
            <person name="Bally P."/>
            <person name="Bourras S."/>
            <person name="Cozijnsen A.J."/>
            <person name="Ciuffetti L.M."/>
            <person name="Degrave A."/>
            <person name="Dilmaghani A."/>
            <person name="Duret L."/>
            <person name="Fudal I."/>
            <person name="Goodwin S.B."/>
            <person name="Gout L."/>
            <person name="Glaser N."/>
            <person name="Linglin J."/>
            <person name="Kema G.H.J."/>
            <person name="Lapalu N."/>
            <person name="Lawrence C.B."/>
            <person name="May K."/>
            <person name="Meyer M."/>
            <person name="Ollivier B."/>
            <person name="Poulain J."/>
            <person name="Schoch C.L."/>
            <person name="Simon A."/>
            <person name="Spatafora J.W."/>
            <person name="Stachowiak A."/>
            <person name="Turgeon B.G."/>
            <person name="Tyler B.M."/>
            <person name="Vincent D."/>
            <person name="Weissenbach J."/>
            <person name="Amselem J."/>
            <person name="Quesneville H."/>
            <person name="Oliver R.P."/>
            <person name="Wincker P."/>
            <person name="Balesdent M.-H."/>
            <person name="Howlett B.J."/>
        </authorList>
    </citation>
    <scope>NUCLEOTIDE SEQUENCE [LARGE SCALE GENOMIC DNA]</scope>
    <source>
        <strain evidence="8">JN3 / isolate v23.1.3 / race Av1-4-5-6-7-8</strain>
    </source>
</reference>
<proteinExistence type="inferred from homology"/>
<dbReference type="EMBL" id="FP929130">
    <property type="protein sequence ID" value="CBX97165.1"/>
    <property type="molecule type" value="Genomic_DNA"/>
</dbReference>
<dbReference type="InterPro" id="IPR018170">
    <property type="entry name" value="Aldo/ket_reductase_CS"/>
</dbReference>
<organism evidence="8">
    <name type="scientific">Leptosphaeria maculans (strain JN3 / isolate v23.1.3 / race Av1-4-5-6-7-8)</name>
    <name type="common">Blackleg fungus</name>
    <name type="synonym">Phoma lingam</name>
    <dbReference type="NCBI Taxonomy" id="985895"/>
    <lineage>
        <taxon>Eukaryota</taxon>
        <taxon>Fungi</taxon>
        <taxon>Dikarya</taxon>
        <taxon>Ascomycota</taxon>
        <taxon>Pezizomycotina</taxon>
        <taxon>Dothideomycetes</taxon>
        <taxon>Pleosporomycetidae</taxon>
        <taxon>Pleosporales</taxon>
        <taxon>Pleosporineae</taxon>
        <taxon>Leptosphaeriaceae</taxon>
        <taxon>Plenodomus</taxon>
        <taxon>Plenodomus lingam/Leptosphaeria maculans species complex</taxon>
    </lineage>
</organism>
<evidence type="ECO:0000259" key="6">
    <source>
        <dbReference type="Pfam" id="PF00248"/>
    </source>
</evidence>
<dbReference type="OrthoDB" id="416253at2759"/>
<dbReference type="InterPro" id="IPR023210">
    <property type="entry name" value="NADP_OxRdtase_dom"/>
</dbReference>
<dbReference type="HOGENOM" id="CLU_023205_0_1_1"/>
<name>E4ZZP9_LEPMJ</name>
<evidence type="ECO:0000256" key="2">
    <source>
        <dbReference type="ARBA" id="ARBA00023002"/>
    </source>
</evidence>
<dbReference type="InterPro" id="IPR020471">
    <property type="entry name" value="AKR"/>
</dbReference>
<evidence type="ECO:0000256" key="3">
    <source>
        <dbReference type="PIRSR" id="PIRSR000097-1"/>
    </source>
</evidence>
<feature type="active site" description="Proton donor" evidence="3">
    <location>
        <position position="57"/>
    </location>
</feature>
<dbReference type="GO" id="GO:0016491">
    <property type="term" value="F:oxidoreductase activity"/>
    <property type="evidence" value="ECO:0007669"/>
    <property type="project" value="UniProtKB-KW"/>
</dbReference>
<dbReference type="eggNOG" id="KOG1577">
    <property type="taxonomic scope" value="Eukaryota"/>
</dbReference>
<evidence type="ECO:0000256" key="1">
    <source>
        <dbReference type="ARBA" id="ARBA00007905"/>
    </source>
</evidence>
<dbReference type="InParanoid" id="E4ZZP9"/>
<keyword evidence="8" id="KW-1185">Reference proteome</keyword>
<evidence type="ECO:0000256" key="4">
    <source>
        <dbReference type="PIRSR" id="PIRSR000097-2"/>
    </source>
</evidence>
<dbReference type="STRING" id="985895.E4ZZP9"/>
<dbReference type="PROSITE" id="PS00798">
    <property type="entry name" value="ALDOKETO_REDUCTASE_1"/>
    <property type="match status" value="1"/>
</dbReference>
<dbReference type="PRINTS" id="PR00069">
    <property type="entry name" value="ALDKETRDTASE"/>
</dbReference>
<feature type="binding site" evidence="4">
    <location>
        <position position="117"/>
    </location>
    <ligand>
        <name>substrate</name>
    </ligand>
</feature>
<evidence type="ECO:0000313" key="8">
    <source>
        <dbReference type="Proteomes" id="UP000002668"/>
    </source>
</evidence>
<dbReference type="VEuPathDB" id="FungiDB:LEMA_P102960.1"/>
<dbReference type="GeneID" id="13283521"/>
<dbReference type="PROSITE" id="PS00063">
    <property type="entry name" value="ALDOKETO_REDUCTASE_3"/>
    <property type="match status" value="1"/>
</dbReference>
<feature type="domain" description="NADP-dependent oxidoreductase" evidence="6">
    <location>
        <begin position="36"/>
        <end position="272"/>
    </location>
</feature>
<dbReference type="SUPFAM" id="SSF51430">
    <property type="entry name" value="NAD(P)-linked oxidoreductase"/>
    <property type="match status" value="1"/>
</dbReference>
<accession>E4ZZP9</accession>
<keyword evidence="2" id="KW-0560">Oxidoreductase</keyword>
<sequence>MSTKNLSISSSFSLVNSNHKIPQLGFGVYQSPPDVCVASCKTALEAGYRHIDTAQYYENEAEVGRALQESNVPREQVYITTKILFAGDDAASTYEKLVESVEKLAGRHGYVDLFLIHSPNFGAEKRKLMWNALEKLKQEGRTRDIGVSNYGIGQIKEIASIATSDKVPAVNQIELHPWCQQRAVVKYCQENNIAIEAYCPIVRNQKATDKTLVSIAEKHRVEPNQVLIRWSLQKGFIPLPKSDSPSRIAKNADVFGFALDERDMEMLDELDEGDKGAIVQAVVNE</sequence>
<dbReference type="PANTHER" id="PTHR43827">
    <property type="entry name" value="2,5-DIKETO-D-GLUCONIC ACID REDUCTASE"/>
    <property type="match status" value="1"/>
</dbReference>
<dbReference type="PIRSF" id="PIRSF000097">
    <property type="entry name" value="AKR"/>
    <property type="match status" value="1"/>
</dbReference>
<feature type="site" description="Lowers pKa of active site Tyr" evidence="5">
    <location>
        <position position="82"/>
    </location>
</feature>
<dbReference type="OMA" id="YCLQKNW"/>